<accession>A0A1M3T0S7</accession>
<sequence>MQALVRRPFLYLMKRHRINLHPSPKKMVQAVLRRLAAKRCMTIVAVMHILATVPKADTAFVFGVSQSRYGFRSWSWEVIRNCYGITRYVGRRVRTMRSIDNCTLRDFIPYSCQWVQRICLLEVASSYIQYHG</sequence>
<organism evidence="1 2">
    <name type="scientific">Aspergillus luchuensis (strain CBS 106.47)</name>
    <dbReference type="NCBI Taxonomy" id="1137211"/>
    <lineage>
        <taxon>Eukaryota</taxon>
        <taxon>Fungi</taxon>
        <taxon>Dikarya</taxon>
        <taxon>Ascomycota</taxon>
        <taxon>Pezizomycotina</taxon>
        <taxon>Eurotiomycetes</taxon>
        <taxon>Eurotiomycetidae</taxon>
        <taxon>Eurotiales</taxon>
        <taxon>Aspergillaceae</taxon>
        <taxon>Aspergillus</taxon>
        <taxon>Aspergillus subgen. Circumdati</taxon>
    </lineage>
</organism>
<name>A0A1M3T0S7_ASPLC</name>
<evidence type="ECO:0000313" key="2">
    <source>
        <dbReference type="Proteomes" id="UP000184063"/>
    </source>
</evidence>
<dbReference type="VEuPathDB" id="FungiDB:ASPFODRAFT_460600"/>
<gene>
    <name evidence="1" type="ORF">ASPFODRAFT_460600</name>
</gene>
<proteinExistence type="predicted"/>
<dbReference type="Proteomes" id="UP000184063">
    <property type="component" value="Unassembled WGS sequence"/>
</dbReference>
<protein>
    <submittedName>
        <fullName evidence="1">Uncharacterized protein</fullName>
    </submittedName>
</protein>
<reference evidence="2" key="1">
    <citation type="journal article" date="2017" name="Genome Biol.">
        <title>Comparative genomics reveals high biological diversity and specific adaptations in the industrially and medically important fungal genus Aspergillus.</title>
        <authorList>
            <person name="de Vries R.P."/>
            <person name="Riley R."/>
            <person name="Wiebenga A."/>
            <person name="Aguilar-Osorio G."/>
            <person name="Amillis S."/>
            <person name="Uchima C.A."/>
            <person name="Anderluh G."/>
            <person name="Asadollahi M."/>
            <person name="Askin M."/>
            <person name="Barry K."/>
            <person name="Battaglia E."/>
            <person name="Bayram O."/>
            <person name="Benocci T."/>
            <person name="Braus-Stromeyer S.A."/>
            <person name="Caldana C."/>
            <person name="Canovas D."/>
            <person name="Cerqueira G.C."/>
            <person name="Chen F."/>
            <person name="Chen W."/>
            <person name="Choi C."/>
            <person name="Clum A."/>
            <person name="Dos Santos R.A."/>
            <person name="Damasio A.R."/>
            <person name="Diallinas G."/>
            <person name="Emri T."/>
            <person name="Fekete E."/>
            <person name="Flipphi M."/>
            <person name="Freyberg S."/>
            <person name="Gallo A."/>
            <person name="Gournas C."/>
            <person name="Habgood R."/>
            <person name="Hainaut M."/>
            <person name="Harispe M.L."/>
            <person name="Henrissat B."/>
            <person name="Hilden K.S."/>
            <person name="Hope R."/>
            <person name="Hossain A."/>
            <person name="Karabika E."/>
            <person name="Karaffa L."/>
            <person name="Karanyi Z."/>
            <person name="Krasevec N."/>
            <person name="Kuo A."/>
            <person name="Kusch H."/>
            <person name="LaButti K."/>
            <person name="Lagendijk E.L."/>
            <person name="Lapidus A."/>
            <person name="Levasseur A."/>
            <person name="Lindquist E."/>
            <person name="Lipzen A."/>
            <person name="Logrieco A.F."/>
            <person name="MacCabe A."/>
            <person name="Maekelae M.R."/>
            <person name="Malavazi I."/>
            <person name="Melin P."/>
            <person name="Meyer V."/>
            <person name="Mielnichuk N."/>
            <person name="Miskei M."/>
            <person name="Molnar A.P."/>
            <person name="Mule G."/>
            <person name="Ngan C.Y."/>
            <person name="Orejas M."/>
            <person name="Orosz E."/>
            <person name="Ouedraogo J.P."/>
            <person name="Overkamp K.M."/>
            <person name="Park H.-S."/>
            <person name="Perrone G."/>
            <person name="Piumi F."/>
            <person name="Punt P.J."/>
            <person name="Ram A.F."/>
            <person name="Ramon A."/>
            <person name="Rauscher S."/>
            <person name="Record E."/>
            <person name="Riano-Pachon D.M."/>
            <person name="Robert V."/>
            <person name="Roehrig J."/>
            <person name="Ruller R."/>
            <person name="Salamov A."/>
            <person name="Salih N.S."/>
            <person name="Samson R.A."/>
            <person name="Sandor E."/>
            <person name="Sanguinetti M."/>
            <person name="Schuetze T."/>
            <person name="Sepcic K."/>
            <person name="Shelest E."/>
            <person name="Sherlock G."/>
            <person name="Sophianopoulou V."/>
            <person name="Squina F.M."/>
            <person name="Sun H."/>
            <person name="Susca A."/>
            <person name="Todd R.B."/>
            <person name="Tsang A."/>
            <person name="Unkles S.E."/>
            <person name="van de Wiele N."/>
            <person name="van Rossen-Uffink D."/>
            <person name="Oliveira J.V."/>
            <person name="Vesth T.C."/>
            <person name="Visser J."/>
            <person name="Yu J.-H."/>
            <person name="Zhou M."/>
            <person name="Andersen M.R."/>
            <person name="Archer D.B."/>
            <person name="Baker S.E."/>
            <person name="Benoit I."/>
            <person name="Brakhage A.A."/>
            <person name="Braus G.H."/>
            <person name="Fischer R."/>
            <person name="Frisvad J.C."/>
            <person name="Goldman G.H."/>
            <person name="Houbraken J."/>
            <person name="Oakley B."/>
            <person name="Pocsi I."/>
            <person name="Scazzocchio C."/>
            <person name="Seiboth B."/>
            <person name="vanKuyk P.A."/>
            <person name="Wortman J."/>
            <person name="Dyer P.S."/>
            <person name="Grigoriev I.V."/>
        </authorList>
    </citation>
    <scope>NUCLEOTIDE SEQUENCE [LARGE SCALE GENOMIC DNA]</scope>
    <source>
        <strain evidence="2">CBS 106.47</strain>
    </source>
</reference>
<dbReference type="EMBL" id="KV878256">
    <property type="protein sequence ID" value="OJZ80342.1"/>
    <property type="molecule type" value="Genomic_DNA"/>
</dbReference>
<evidence type="ECO:0000313" key="1">
    <source>
        <dbReference type="EMBL" id="OJZ80342.1"/>
    </source>
</evidence>
<dbReference type="AlphaFoldDB" id="A0A1M3T0S7"/>